<dbReference type="EMBL" id="HACA01029465">
    <property type="protein sequence ID" value="CDW46826.1"/>
    <property type="molecule type" value="Transcribed_RNA"/>
</dbReference>
<organism evidence="1">
    <name type="scientific">Lepeophtheirus salmonis</name>
    <name type="common">Salmon louse</name>
    <name type="synonym">Caligus salmonis</name>
    <dbReference type="NCBI Taxonomy" id="72036"/>
    <lineage>
        <taxon>Eukaryota</taxon>
        <taxon>Metazoa</taxon>
        <taxon>Ecdysozoa</taxon>
        <taxon>Arthropoda</taxon>
        <taxon>Crustacea</taxon>
        <taxon>Multicrustacea</taxon>
        <taxon>Hexanauplia</taxon>
        <taxon>Copepoda</taxon>
        <taxon>Siphonostomatoida</taxon>
        <taxon>Caligidae</taxon>
        <taxon>Lepeophtheirus</taxon>
    </lineage>
</organism>
<dbReference type="AlphaFoldDB" id="A0A0K2VA66"/>
<name>A0A0K2VA66_LEPSM</name>
<sequence length="48" mass="5398">VTLLNVLIMTRQRVTRSTILAGTTSVGMRKLTQDITTKTAVGKYTFRR</sequence>
<proteinExistence type="predicted"/>
<reference evidence="1" key="1">
    <citation type="submission" date="2014-05" db="EMBL/GenBank/DDBJ databases">
        <authorList>
            <person name="Chronopoulou M."/>
        </authorList>
    </citation>
    <scope>NUCLEOTIDE SEQUENCE</scope>
    <source>
        <tissue evidence="1">Whole organism</tissue>
    </source>
</reference>
<protein>
    <submittedName>
        <fullName evidence="1">Uncharacterized protein</fullName>
    </submittedName>
</protein>
<accession>A0A0K2VA66</accession>
<evidence type="ECO:0000313" key="1">
    <source>
        <dbReference type="EMBL" id="CDW46826.1"/>
    </source>
</evidence>
<feature type="non-terminal residue" evidence="1">
    <location>
        <position position="1"/>
    </location>
</feature>